<evidence type="ECO:0000313" key="2">
    <source>
        <dbReference type="EMBL" id="GAA4864994.1"/>
    </source>
</evidence>
<proteinExistence type="predicted"/>
<dbReference type="EMBL" id="BAABJY010000002">
    <property type="protein sequence ID" value="GAA4864994.1"/>
    <property type="molecule type" value="Genomic_DNA"/>
</dbReference>
<evidence type="ECO:0000256" key="1">
    <source>
        <dbReference type="SAM" id="MobiDB-lite"/>
    </source>
</evidence>
<gene>
    <name evidence="2" type="ORF">GCM10023332_16460</name>
</gene>
<reference evidence="3" key="1">
    <citation type="journal article" date="2019" name="Int. J. Syst. Evol. Microbiol.">
        <title>The Global Catalogue of Microorganisms (GCM) 10K type strain sequencing project: providing services to taxonomists for standard genome sequencing and annotation.</title>
        <authorList>
            <consortium name="The Broad Institute Genomics Platform"/>
            <consortium name="The Broad Institute Genome Sequencing Center for Infectious Disease"/>
            <person name="Wu L."/>
            <person name="Ma J."/>
        </authorList>
    </citation>
    <scope>NUCLEOTIDE SEQUENCE [LARGE SCALE GENOMIC DNA]</scope>
    <source>
        <strain evidence="3">JCM 18392</strain>
    </source>
</reference>
<accession>A0ABP9E3P6</accession>
<comment type="caution">
    <text evidence="2">The sequence shown here is derived from an EMBL/GenBank/DDBJ whole genome shotgun (WGS) entry which is preliminary data.</text>
</comment>
<feature type="region of interest" description="Disordered" evidence="1">
    <location>
        <begin position="113"/>
        <end position="134"/>
    </location>
</feature>
<dbReference type="RefSeq" id="WP_345295021.1">
    <property type="nucleotide sequence ID" value="NZ_BAABJY010000002.1"/>
</dbReference>
<organism evidence="2 3">
    <name type="scientific">Luteimonas vadosa</name>
    <dbReference type="NCBI Taxonomy" id="1165507"/>
    <lineage>
        <taxon>Bacteria</taxon>
        <taxon>Pseudomonadati</taxon>
        <taxon>Pseudomonadota</taxon>
        <taxon>Gammaproteobacteria</taxon>
        <taxon>Lysobacterales</taxon>
        <taxon>Lysobacteraceae</taxon>
        <taxon>Luteimonas</taxon>
    </lineage>
</organism>
<dbReference type="Proteomes" id="UP001501323">
    <property type="component" value="Unassembled WGS sequence"/>
</dbReference>
<protein>
    <submittedName>
        <fullName evidence="2">Uncharacterized protein</fullName>
    </submittedName>
</protein>
<evidence type="ECO:0000313" key="3">
    <source>
        <dbReference type="Proteomes" id="UP001501323"/>
    </source>
</evidence>
<keyword evidence="3" id="KW-1185">Reference proteome</keyword>
<name>A0ABP9E3P6_9GAMM</name>
<sequence>MNRKLHNTLLALSTTGLVLVAGLLVATPLTSAPTEAAAMRHAVGVETAPPTGSASGAPAERSARLAARSQRFESDLLQATDTCELLAHTASFVTEVAADAALSAAIAQIESAASAGSSAMQDDPKPDRTRRNSRSAFATPYFSFAHGLRDGTGA</sequence>